<sequence>MTHEKIMLPVQYHDKGIKNNGYTPFMTTYILDNYDEYCADRKRPMVVICPGGGYEMLSTREAEAVAIKMNSFGYNACVVWYSLAPMSFPAAFLDLCEAVKYVRSHSEEWHVDTNKVIVAGFSAGGHLAASLGVYWNSPLVSKYLPYSAQEVKPDGLLLSYPVITTGKYTHEGSIKNVLGDTKEYSEEDVRLEDHVTSSVPPVFMWHTDEDGCVPLENSLSFALACRKNKVPLEYHVFRRGGHGLSLATAETSWPNGAGIQDACSVWPALFENWMKTF</sequence>
<dbReference type="PANTHER" id="PTHR48081:SF6">
    <property type="entry name" value="PEPTIDASE S9 PROLYL OLIGOPEPTIDASE CATALYTIC DOMAIN-CONTAINING PROTEIN"/>
    <property type="match status" value="1"/>
</dbReference>
<evidence type="ECO:0000313" key="3">
    <source>
        <dbReference type="EMBL" id="QQA02037.1"/>
    </source>
</evidence>
<dbReference type="PANTHER" id="PTHR48081">
    <property type="entry name" value="AB HYDROLASE SUPERFAMILY PROTEIN C4A8.06C"/>
    <property type="match status" value="1"/>
</dbReference>
<reference evidence="3 4" key="1">
    <citation type="submission" date="2020-11" db="EMBL/GenBank/DDBJ databases">
        <title>Treponema Peruensis nv. sp., first commensal Treponema isolated from human feces.</title>
        <authorList>
            <person name="Belkhou C."/>
            <person name="Raes J."/>
        </authorList>
    </citation>
    <scope>NUCLEOTIDE SEQUENCE [LARGE SCALE GENOMIC DNA]</scope>
    <source>
        <strain evidence="3 4">RCC2812</strain>
    </source>
</reference>
<dbReference type="RefSeq" id="WP_198443522.1">
    <property type="nucleotide sequence ID" value="NZ_CBCSHE010000006.1"/>
</dbReference>
<proteinExistence type="predicted"/>
<dbReference type="AlphaFoldDB" id="A0A7T3V5X2"/>
<dbReference type="Proteomes" id="UP000595224">
    <property type="component" value="Chromosome"/>
</dbReference>
<feature type="domain" description="BD-FAE-like" evidence="2">
    <location>
        <begin position="32"/>
        <end position="221"/>
    </location>
</feature>
<name>A0A7T3V5X2_9SPIR</name>
<dbReference type="InterPro" id="IPR050300">
    <property type="entry name" value="GDXG_lipolytic_enzyme"/>
</dbReference>
<dbReference type="InterPro" id="IPR029058">
    <property type="entry name" value="AB_hydrolase_fold"/>
</dbReference>
<dbReference type="KEGG" id="tper:IWA51_05480"/>
<dbReference type="InterPro" id="IPR049492">
    <property type="entry name" value="BD-FAE-like_dom"/>
</dbReference>
<accession>A0A7T3V5X2</accession>
<dbReference type="SUPFAM" id="SSF53474">
    <property type="entry name" value="alpha/beta-Hydrolases"/>
    <property type="match status" value="1"/>
</dbReference>
<evidence type="ECO:0000256" key="1">
    <source>
        <dbReference type="ARBA" id="ARBA00022801"/>
    </source>
</evidence>
<dbReference type="EMBL" id="CP064936">
    <property type="protein sequence ID" value="QQA02037.1"/>
    <property type="molecule type" value="Genomic_DNA"/>
</dbReference>
<organism evidence="3 4">
    <name type="scientific">Treponema peruense</name>
    <dbReference type="NCBI Taxonomy" id="2787628"/>
    <lineage>
        <taxon>Bacteria</taxon>
        <taxon>Pseudomonadati</taxon>
        <taxon>Spirochaetota</taxon>
        <taxon>Spirochaetia</taxon>
        <taxon>Spirochaetales</taxon>
        <taxon>Treponemataceae</taxon>
        <taxon>Treponema</taxon>
    </lineage>
</organism>
<gene>
    <name evidence="3" type="ORF">IWA51_05480</name>
</gene>
<dbReference type="GO" id="GO:0016787">
    <property type="term" value="F:hydrolase activity"/>
    <property type="evidence" value="ECO:0007669"/>
    <property type="project" value="UniProtKB-KW"/>
</dbReference>
<keyword evidence="1 3" id="KW-0378">Hydrolase</keyword>
<evidence type="ECO:0000259" key="2">
    <source>
        <dbReference type="Pfam" id="PF20434"/>
    </source>
</evidence>
<dbReference type="Pfam" id="PF20434">
    <property type="entry name" value="BD-FAE"/>
    <property type="match status" value="1"/>
</dbReference>
<protein>
    <submittedName>
        <fullName evidence="3">Alpha/beta hydrolase</fullName>
    </submittedName>
</protein>
<evidence type="ECO:0000313" key="4">
    <source>
        <dbReference type="Proteomes" id="UP000595224"/>
    </source>
</evidence>
<keyword evidence="4" id="KW-1185">Reference proteome</keyword>
<dbReference type="Gene3D" id="3.40.50.1820">
    <property type="entry name" value="alpha/beta hydrolase"/>
    <property type="match status" value="1"/>
</dbReference>